<name>A0A815SIZ1_9BILA</name>
<evidence type="ECO:0000256" key="3">
    <source>
        <dbReference type="ARBA" id="ARBA00022679"/>
    </source>
</evidence>
<dbReference type="SMART" id="SM00365">
    <property type="entry name" value="LRR_SD22"/>
    <property type="match status" value="8"/>
</dbReference>
<dbReference type="SUPFAM" id="SSF52047">
    <property type="entry name" value="RNI-like"/>
    <property type="match status" value="3"/>
</dbReference>
<dbReference type="Gene3D" id="3.90.176.10">
    <property type="entry name" value="Toxin ADP-ribosyltransferase, Chain A, domain 1"/>
    <property type="match status" value="2"/>
</dbReference>
<keyword evidence="2 6" id="KW-0328">Glycosyltransferase</keyword>
<reference evidence="7" key="1">
    <citation type="submission" date="2021-02" db="EMBL/GenBank/DDBJ databases">
        <authorList>
            <person name="Nowell W R."/>
        </authorList>
    </citation>
    <scope>NUCLEOTIDE SEQUENCE</scope>
</reference>
<dbReference type="GO" id="GO:0016779">
    <property type="term" value="F:nucleotidyltransferase activity"/>
    <property type="evidence" value="ECO:0007669"/>
    <property type="project" value="UniProtKB-KW"/>
</dbReference>
<dbReference type="PANTHER" id="PTHR24113:SF15">
    <property type="entry name" value="NACHT DOMAIN-CONTAINING PROTEIN"/>
    <property type="match status" value="1"/>
</dbReference>
<dbReference type="InterPro" id="IPR006553">
    <property type="entry name" value="Leu-rich_rpt_Cys-con_subtyp"/>
</dbReference>
<dbReference type="SMART" id="SM00367">
    <property type="entry name" value="LRR_CC"/>
    <property type="match status" value="5"/>
</dbReference>
<dbReference type="AlphaFoldDB" id="A0A815SIZ1"/>
<dbReference type="InterPro" id="IPR032675">
    <property type="entry name" value="LRR_dom_sf"/>
</dbReference>
<comment type="catalytic activity">
    <reaction evidence="5 6">
        <text>L-arginyl-[protein] + NAD(+) = N(omega)-(ADP-D-ribosyl)-L-arginyl-[protein] + nicotinamide + H(+)</text>
        <dbReference type="Rhea" id="RHEA:19149"/>
        <dbReference type="Rhea" id="RHEA-COMP:10532"/>
        <dbReference type="Rhea" id="RHEA-COMP:15087"/>
        <dbReference type="ChEBI" id="CHEBI:15378"/>
        <dbReference type="ChEBI" id="CHEBI:17154"/>
        <dbReference type="ChEBI" id="CHEBI:29965"/>
        <dbReference type="ChEBI" id="CHEBI:57540"/>
        <dbReference type="ChEBI" id="CHEBI:142554"/>
        <dbReference type="EC" id="2.4.2.31"/>
    </reaction>
</comment>
<dbReference type="EC" id="2.4.2.31" evidence="6"/>
<dbReference type="GO" id="GO:0006913">
    <property type="term" value="P:nucleocytoplasmic transport"/>
    <property type="evidence" value="ECO:0007669"/>
    <property type="project" value="TreeGrafter"/>
</dbReference>
<dbReference type="Gene3D" id="3.80.10.10">
    <property type="entry name" value="Ribonuclease Inhibitor"/>
    <property type="match status" value="7"/>
</dbReference>
<dbReference type="SMART" id="SM00368">
    <property type="entry name" value="LRR_RI"/>
    <property type="match status" value="21"/>
</dbReference>
<sequence>MNKEQEGITYSVLRITDIAQEPQDFLLPISGYEYMPLVSLEVAVEKLIDLIPDVKNYVHVARQRYEHSIDGLTQDESAAIMLYTMGWEPHDQCLYFVLNATLRSSDRQQLEPWYLYLRLLLNGLFRLPNISAIVYRCINLDLSSKYILGKTITWWGFSSCTVSLNTLQSEQYFSQTGPRTLFIIECHSGKDIRKHSYFPSTDELLLLAGTSYQVTDYLHQGDLHIIYLKEIRLIYPLLQPIHLSIMSKLNNSYPSVSTNSNILLKTTSAPIFQSTDTIPIPVQFRNPRLEKIIQAKQSKSELSLISMELIDQDMEIVAFYISQDDIKLTSLNLENNRIGNGGVRYLSVALQKNKNLTALNLKNNRIGDQGMQQLSNAIQNNTSLTILDLSENQIGNNGIQYLSHVLQHNTILTSLNLKNNQIEAKGAQYLSKALQSNTTLTSLSLEHNQIGHGGIVNLANVLLRNKTTQDESAAIMLYTMGWEPHDQCLYFVLNATLRSSDRQQLEPWYLYLRLLLNGLFRLPNISAIVYRCINLDLSSKYILGKTITWWGFSSCTMSLNTLQSEQYFSQTGPRTLFIIECHSGKDIRKHSYFSSTDELLLLAGTSYQVTDYLHQGDLHIIYLKEIRLIYPLLQPIHLPIMSKLNNSYTSVSTNSNILLKTTSAPIFQSTDTIPIPVQFRNPRLEKIIQAKQSKSELSLISMELIDQDMEIVAFYISQDDIKVTSLNLENNRIGNGGVRYLSNALQKNKTLTTLNLKNNRIGDQGMQQLSNAIQNSTSLTILDLSENQIGNNGIQYLSHVLQHNTILTSLNLKNNEIGAEGAQYLSEALQSNTTLTSLSLEHNQIGHGGIVNLANALLRNKTLTSCNLKKNNIKDNGIQHLSYALRQNSTLVTLDLEGNHISSEGIKYLSDALRNNTALTSLYLNSNRIKSEGVKYLSDALKQNTVLTTLSLSSNQINENGAQYLSKALWRNTTLTTLSLSSNEIGEIGVQYLSDALRHNSTLTTLNLENNRIGNNGFDTLRNTRTFTISYFDCVKTRDEGVKYLSDSLRQNTTLTTLILSCNEIGNAGAEYLSDALVHNSTLISLDISFNRIQYEGAQYLRDALLQNKTLSILDLGYNDVGEQGAQYLNGALQQNKTLTILNLCSNHIGNKGTQYLCDALRNNTTLKKVNLCFNQIGDRGAQLLYYALQHNTVS</sequence>
<evidence type="ECO:0000256" key="2">
    <source>
        <dbReference type="ARBA" id="ARBA00022676"/>
    </source>
</evidence>
<evidence type="ECO:0000256" key="6">
    <source>
        <dbReference type="RuleBase" id="RU361228"/>
    </source>
</evidence>
<dbReference type="PANTHER" id="PTHR24113">
    <property type="entry name" value="RAN GTPASE-ACTIVATING PROTEIN 1"/>
    <property type="match status" value="1"/>
</dbReference>
<dbReference type="GO" id="GO:0005634">
    <property type="term" value="C:nucleus"/>
    <property type="evidence" value="ECO:0007669"/>
    <property type="project" value="TreeGrafter"/>
</dbReference>
<keyword evidence="6" id="KW-0520">NAD</keyword>
<dbReference type="GO" id="GO:0031267">
    <property type="term" value="F:small GTPase binding"/>
    <property type="evidence" value="ECO:0007669"/>
    <property type="project" value="TreeGrafter"/>
</dbReference>
<dbReference type="InterPro" id="IPR001611">
    <property type="entry name" value="Leu-rich_rpt"/>
</dbReference>
<dbReference type="InterPro" id="IPR000768">
    <property type="entry name" value="ART"/>
</dbReference>
<dbReference type="Pfam" id="PF13516">
    <property type="entry name" value="LRR_6"/>
    <property type="match status" value="19"/>
</dbReference>
<evidence type="ECO:0000256" key="4">
    <source>
        <dbReference type="ARBA" id="ARBA00022695"/>
    </source>
</evidence>
<evidence type="ECO:0000313" key="8">
    <source>
        <dbReference type="Proteomes" id="UP000663845"/>
    </source>
</evidence>
<dbReference type="GO" id="GO:0106274">
    <property type="term" value="F:NAD+-protein-arginine ADP-ribosyltransferase activity"/>
    <property type="evidence" value="ECO:0007669"/>
    <property type="project" value="UniProtKB-EC"/>
</dbReference>
<organism evidence="7 8">
    <name type="scientific">Adineta steineri</name>
    <dbReference type="NCBI Taxonomy" id="433720"/>
    <lineage>
        <taxon>Eukaryota</taxon>
        <taxon>Metazoa</taxon>
        <taxon>Spiralia</taxon>
        <taxon>Gnathifera</taxon>
        <taxon>Rotifera</taxon>
        <taxon>Eurotatoria</taxon>
        <taxon>Bdelloidea</taxon>
        <taxon>Adinetida</taxon>
        <taxon>Adinetidae</taxon>
        <taxon>Adineta</taxon>
    </lineage>
</organism>
<dbReference type="Proteomes" id="UP000663845">
    <property type="component" value="Unassembled WGS sequence"/>
</dbReference>
<dbReference type="SUPFAM" id="SSF56399">
    <property type="entry name" value="ADP-ribosylation"/>
    <property type="match status" value="2"/>
</dbReference>
<evidence type="ECO:0000313" key="7">
    <source>
        <dbReference type="EMBL" id="CAF1491997.1"/>
    </source>
</evidence>
<dbReference type="InterPro" id="IPR027038">
    <property type="entry name" value="RanGap"/>
</dbReference>
<keyword evidence="3 6" id="KW-0808">Transferase</keyword>
<comment type="caution">
    <text evidence="7">The sequence shown here is derived from an EMBL/GenBank/DDBJ whole genome shotgun (WGS) entry which is preliminary data.</text>
</comment>
<comment type="similarity">
    <text evidence="1 6">Belongs to the Arg-specific ADP-ribosyltransferase family.</text>
</comment>
<proteinExistence type="inferred from homology"/>
<protein>
    <recommendedName>
        <fullName evidence="6">NAD(P)(+)--arginine ADP-ribosyltransferase</fullName>
        <ecNumber evidence="6">2.4.2.31</ecNumber>
    </recommendedName>
    <alternativeName>
        <fullName evidence="6">Mono(ADP-ribosyl)transferase</fullName>
    </alternativeName>
</protein>
<keyword evidence="6" id="KW-0521">NADP</keyword>
<gene>
    <name evidence="7" type="ORF">JYZ213_LOCUS42980</name>
</gene>
<dbReference type="GO" id="GO:0005096">
    <property type="term" value="F:GTPase activator activity"/>
    <property type="evidence" value="ECO:0007669"/>
    <property type="project" value="InterPro"/>
</dbReference>
<dbReference type="GO" id="GO:0048471">
    <property type="term" value="C:perinuclear region of cytoplasm"/>
    <property type="evidence" value="ECO:0007669"/>
    <property type="project" value="TreeGrafter"/>
</dbReference>
<dbReference type="GO" id="GO:0005829">
    <property type="term" value="C:cytosol"/>
    <property type="evidence" value="ECO:0007669"/>
    <property type="project" value="TreeGrafter"/>
</dbReference>
<accession>A0A815SIZ1</accession>
<evidence type="ECO:0000256" key="5">
    <source>
        <dbReference type="ARBA" id="ARBA00047597"/>
    </source>
</evidence>
<evidence type="ECO:0000256" key="1">
    <source>
        <dbReference type="ARBA" id="ARBA00009558"/>
    </source>
</evidence>
<dbReference type="PROSITE" id="PS51996">
    <property type="entry name" value="TR_MART"/>
    <property type="match status" value="2"/>
</dbReference>
<dbReference type="Pfam" id="PF01129">
    <property type="entry name" value="ART"/>
    <property type="match status" value="2"/>
</dbReference>
<keyword evidence="4" id="KW-0548">Nucleotidyltransferase</keyword>
<dbReference type="EMBL" id="CAJNOG010002144">
    <property type="protein sequence ID" value="CAF1491997.1"/>
    <property type="molecule type" value="Genomic_DNA"/>
</dbReference>